<dbReference type="InterPro" id="IPR007138">
    <property type="entry name" value="ABM_dom"/>
</dbReference>
<dbReference type="PROSITE" id="PS51725">
    <property type="entry name" value="ABM"/>
    <property type="match status" value="1"/>
</dbReference>
<dbReference type="Gene3D" id="3.30.70.100">
    <property type="match status" value="1"/>
</dbReference>
<dbReference type="Proteomes" id="UP001354709">
    <property type="component" value="Unassembled WGS sequence"/>
</dbReference>
<dbReference type="InterPro" id="IPR011008">
    <property type="entry name" value="Dimeric_a/b-barrel"/>
</dbReference>
<dbReference type="GO" id="GO:0004497">
    <property type="term" value="F:monooxygenase activity"/>
    <property type="evidence" value="ECO:0007669"/>
    <property type="project" value="UniProtKB-KW"/>
</dbReference>
<keyword evidence="2" id="KW-0503">Monooxygenase</keyword>
<sequence>MTGGFALIARFELRDEAAADAFDALVDQMLPDIKIHEPATLAYIVHTIPDEPMSRVFYELYEDQAAFDRHQEQRHAQCFLTEAEQHISALRVTFLHPDAGKCPTGI</sequence>
<keyword evidence="2" id="KW-0560">Oxidoreductase</keyword>
<feature type="domain" description="ABM" evidence="1">
    <location>
        <begin position="5"/>
        <end position="106"/>
    </location>
</feature>
<accession>A0ABU7QDC7</accession>
<dbReference type="EMBL" id="JAZBJO010000075">
    <property type="protein sequence ID" value="MEE4599368.1"/>
    <property type="molecule type" value="Genomic_DNA"/>
</dbReference>
<comment type="caution">
    <text evidence="2">The sequence shown here is derived from an EMBL/GenBank/DDBJ whole genome shotgun (WGS) entry which is preliminary data.</text>
</comment>
<keyword evidence="3" id="KW-1185">Reference proteome</keyword>
<evidence type="ECO:0000313" key="2">
    <source>
        <dbReference type="EMBL" id="MEE4599368.1"/>
    </source>
</evidence>
<dbReference type="SUPFAM" id="SSF54909">
    <property type="entry name" value="Dimeric alpha+beta barrel"/>
    <property type="match status" value="1"/>
</dbReference>
<organism evidence="2 3">
    <name type="scientific">Streptomyces asiaticus subsp. ignotus</name>
    <dbReference type="NCBI Taxonomy" id="3098222"/>
    <lineage>
        <taxon>Bacteria</taxon>
        <taxon>Bacillati</taxon>
        <taxon>Actinomycetota</taxon>
        <taxon>Actinomycetes</taxon>
        <taxon>Kitasatosporales</taxon>
        <taxon>Streptomycetaceae</taxon>
        <taxon>Streptomyces</taxon>
        <taxon>Streptomyces violaceusniger group</taxon>
    </lineage>
</organism>
<dbReference type="RefSeq" id="WP_138911911.1">
    <property type="nucleotide sequence ID" value="NZ_JAZBJO010000075.1"/>
</dbReference>
<name>A0ABU7QDC7_9ACTN</name>
<proteinExistence type="predicted"/>
<evidence type="ECO:0000259" key="1">
    <source>
        <dbReference type="PROSITE" id="PS51725"/>
    </source>
</evidence>
<dbReference type="Pfam" id="PF03992">
    <property type="entry name" value="ABM"/>
    <property type="match status" value="1"/>
</dbReference>
<gene>
    <name evidence="2" type="ORF">V2J94_47545</name>
</gene>
<protein>
    <submittedName>
        <fullName evidence="2">Antibiotic biosynthesis monooxygenase</fullName>
    </submittedName>
</protein>
<reference evidence="2 3" key="1">
    <citation type="submission" date="2023-11" db="EMBL/GenBank/DDBJ databases">
        <title>30 novel species of actinomycetes from the DSMZ collection.</title>
        <authorList>
            <person name="Nouioui I."/>
        </authorList>
    </citation>
    <scope>NUCLEOTIDE SEQUENCE [LARGE SCALE GENOMIC DNA]</scope>
    <source>
        <strain evidence="2 3">DSM 41524</strain>
    </source>
</reference>
<evidence type="ECO:0000313" key="3">
    <source>
        <dbReference type="Proteomes" id="UP001354709"/>
    </source>
</evidence>